<comment type="caution">
    <text evidence="3">The sequence shown here is derived from an EMBL/GenBank/DDBJ whole genome shotgun (WGS) entry which is preliminary data.</text>
</comment>
<dbReference type="AlphaFoldDB" id="A0A916WC91"/>
<organism evidence="3 4">
    <name type="scientific">Polaromonas eurypsychrophila</name>
    <dbReference type="NCBI Taxonomy" id="1614635"/>
    <lineage>
        <taxon>Bacteria</taxon>
        <taxon>Pseudomonadati</taxon>
        <taxon>Pseudomonadota</taxon>
        <taxon>Betaproteobacteria</taxon>
        <taxon>Burkholderiales</taxon>
        <taxon>Comamonadaceae</taxon>
        <taxon>Polaromonas</taxon>
    </lineage>
</organism>
<dbReference type="GO" id="GO:0000160">
    <property type="term" value="P:phosphorelay signal transduction system"/>
    <property type="evidence" value="ECO:0007669"/>
    <property type="project" value="InterPro"/>
</dbReference>
<dbReference type="Proteomes" id="UP000620596">
    <property type="component" value="Unassembled WGS sequence"/>
</dbReference>
<dbReference type="SMART" id="SM00448">
    <property type="entry name" value="REC"/>
    <property type="match status" value="1"/>
</dbReference>
<dbReference type="SUPFAM" id="SSF52172">
    <property type="entry name" value="CheY-like"/>
    <property type="match status" value="1"/>
</dbReference>
<keyword evidence="1" id="KW-0597">Phosphoprotein</keyword>
<evidence type="ECO:0000313" key="4">
    <source>
        <dbReference type="Proteomes" id="UP000620596"/>
    </source>
</evidence>
<gene>
    <name evidence="3" type="ORF">GCM10011496_04030</name>
</gene>
<dbReference type="InterPro" id="IPR051015">
    <property type="entry name" value="EvgA-like"/>
</dbReference>
<feature type="modified residue" description="4-aspartylphosphate" evidence="1">
    <location>
        <position position="85"/>
    </location>
</feature>
<evidence type="ECO:0000256" key="1">
    <source>
        <dbReference type="PROSITE-ProRule" id="PRU00169"/>
    </source>
</evidence>
<dbReference type="Pfam" id="PF00072">
    <property type="entry name" value="Response_reg"/>
    <property type="match status" value="1"/>
</dbReference>
<dbReference type="InterPro" id="IPR001789">
    <property type="entry name" value="Sig_transdc_resp-reg_receiver"/>
</dbReference>
<dbReference type="PANTHER" id="PTHR45566:SF1">
    <property type="entry name" value="HTH-TYPE TRANSCRIPTIONAL REGULATOR YHJB-RELATED"/>
    <property type="match status" value="1"/>
</dbReference>
<dbReference type="PROSITE" id="PS50110">
    <property type="entry name" value="RESPONSE_REGULATORY"/>
    <property type="match status" value="1"/>
</dbReference>
<sequence length="150" mass="16937">MDNKFVNAMNFFGDPLQRSAIYPPTQDLMASKAYIVEDNTLIRDNLVETLTELAGVQTIGYSTTEADACYWLERHPRDWDLLVVDLFLDEGTGLGVLRKCPRRSAVQKVVVLSNYATDEMRSRCLACGADAIFDKSTELDQFLDYCTAQH</sequence>
<protein>
    <recommendedName>
        <fullName evidence="2">Response regulatory domain-containing protein</fullName>
    </recommendedName>
</protein>
<name>A0A916WC91_9BURK</name>
<reference evidence="3" key="1">
    <citation type="journal article" date="2014" name="Int. J. Syst. Evol. Microbiol.">
        <title>Complete genome sequence of Corynebacterium casei LMG S-19264T (=DSM 44701T), isolated from a smear-ripened cheese.</title>
        <authorList>
            <consortium name="US DOE Joint Genome Institute (JGI-PGF)"/>
            <person name="Walter F."/>
            <person name="Albersmeier A."/>
            <person name="Kalinowski J."/>
            <person name="Ruckert C."/>
        </authorList>
    </citation>
    <scope>NUCLEOTIDE SEQUENCE</scope>
    <source>
        <strain evidence="3">CGMCC 1.15322</strain>
    </source>
</reference>
<proteinExistence type="predicted"/>
<dbReference type="EMBL" id="BMIG01000001">
    <property type="protein sequence ID" value="GGA86593.1"/>
    <property type="molecule type" value="Genomic_DNA"/>
</dbReference>
<dbReference type="PANTHER" id="PTHR45566">
    <property type="entry name" value="HTH-TYPE TRANSCRIPTIONAL REGULATOR YHJB-RELATED"/>
    <property type="match status" value="1"/>
</dbReference>
<dbReference type="InterPro" id="IPR011006">
    <property type="entry name" value="CheY-like_superfamily"/>
</dbReference>
<feature type="domain" description="Response regulatory" evidence="2">
    <location>
        <begin position="32"/>
        <end position="150"/>
    </location>
</feature>
<keyword evidence="4" id="KW-1185">Reference proteome</keyword>
<accession>A0A916WC91</accession>
<evidence type="ECO:0000259" key="2">
    <source>
        <dbReference type="PROSITE" id="PS50110"/>
    </source>
</evidence>
<dbReference type="Gene3D" id="3.40.50.2300">
    <property type="match status" value="1"/>
</dbReference>
<reference evidence="3" key="2">
    <citation type="submission" date="2020-09" db="EMBL/GenBank/DDBJ databases">
        <authorList>
            <person name="Sun Q."/>
            <person name="Zhou Y."/>
        </authorList>
    </citation>
    <scope>NUCLEOTIDE SEQUENCE</scope>
    <source>
        <strain evidence="3">CGMCC 1.15322</strain>
    </source>
</reference>
<evidence type="ECO:0000313" key="3">
    <source>
        <dbReference type="EMBL" id="GGA86593.1"/>
    </source>
</evidence>